<name>A0A2V1E1Y4_9PLEO</name>
<protein>
    <submittedName>
        <fullName evidence="1">Uncharacterized protein</fullName>
    </submittedName>
</protein>
<accession>A0A2V1E1Y4</accession>
<organism evidence="1 2">
    <name type="scientific">Periconia macrospinosa</name>
    <dbReference type="NCBI Taxonomy" id="97972"/>
    <lineage>
        <taxon>Eukaryota</taxon>
        <taxon>Fungi</taxon>
        <taxon>Dikarya</taxon>
        <taxon>Ascomycota</taxon>
        <taxon>Pezizomycotina</taxon>
        <taxon>Dothideomycetes</taxon>
        <taxon>Pleosporomycetidae</taxon>
        <taxon>Pleosporales</taxon>
        <taxon>Massarineae</taxon>
        <taxon>Periconiaceae</taxon>
        <taxon>Periconia</taxon>
    </lineage>
</organism>
<reference evidence="1 2" key="1">
    <citation type="journal article" date="2018" name="Sci. Rep.">
        <title>Comparative genomics provides insights into the lifestyle and reveals functional heterogeneity of dark septate endophytic fungi.</title>
        <authorList>
            <person name="Knapp D.G."/>
            <person name="Nemeth J.B."/>
            <person name="Barry K."/>
            <person name="Hainaut M."/>
            <person name="Henrissat B."/>
            <person name="Johnson J."/>
            <person name="Kuo A."/>
            <person name="Lim J.H.P."/>
            <person name="Lipzen A."/>
            <person name="Nolan M."/>
            <person name="Ohm R.A."/>
            <person name="Tamas L."/>
            <person name="Grigoriev I.V."/>
            <person name="Spatafora J.W."/>
            <person name="Nagy L.G."/>
            <person name="Kovacs G.M."/>
        </authorList>
    </citation>
    <scope>NUCLEOTIDE SEQUENCE [LARGE SCALE GENOMIC DNA]</scope>
    <source>
        <strain evidence="1 2">DSE2036</strain>
    </source>
</reference>
<dbReference type="EMBL" id="KZ805329">
    <property type="protein sequence ID" value="PVI03664.1"/>
    <property type="molecule type" value="Genomic_DNA"/>
</dbReference>
<dbReference type="Proteomes" id="UP000244855">
    <property type="component" value="Unassembled WGS sequence"/>
</dbReference>
<dbReference type="AlphaFoldDB" id="A0A2V1E1Y4"/>
<proteinExistence type="predicted"/>
<dbReference type="OrthoDB" id="5397557at2759"/>
<keyword evidence="2" id="KW-1185">Reference proteome</keyword>
<evidence type="ECO:0000313" key="1">
    <source>
        <dbReference type="EMBL" id="PVI03664.1"/>
    </source>
</evidence>
<gene>
    <name evidence="1" type="ORF">DM02DRAFT_652435</name>
</gene>
<evidence type="ECO:0000313" key="2">
    <source>
        <dbReference type="Proteomes" id="UP000244855"/>
    </source>
</evidence>
<sequence>MFAVAYGLWKQPIDANIFGIQANYQGQLRIPFACHVRYPISTVPLDVSFHQFAQLPAELQLRVLQFCDKPTLFRLMQTSSFIRREAMKLFFADPETWYCVDGDWLKEGGHPTDGIHDIDFLRRIERLSIELSSITAPQWKDEHIRNLWRRVQCLFPLAKYVMLVDTYRNYSEDRHLKNWSIASGPSQPEKRFCQLCPQNISVFLSILHGPFYGRLERSLWRRVSIQEDSNETQELDQCESHPGPSIIVPHKPFRGRVGTLLKIREEGWAITDQQTALEVFQNAAVERHHFHERHEPFGCPAPDCDAWFERPEEYTTHMATSPLTHPKIVSVPEPYQSLFTDAKKRLEQQELLHVERLESYVQWIGEWGSEQQKLAEKELLHELEQDSLHVQEETLIFTRMWFDHMYPWQCVESTKEYIQEVKTRAKSE</sequence>